<dbReference type="EMBL" id="JAERRI010000005">
    <property type="protein sequence ID" value="MBL1089850.1"/>
    <property type="molecule type" value="Genomic_DNA"/>
</dbReference>
<evidence type="ECO:0000259" key="5">
    <source>
        <dbReference type="PROSITE" id="PS50975"/>
    </source>
</evidence>
<dbReference type="InterPro" id="IPR040570">
    <property type="entry name" value="LAL_C2"/>
</dbReference>
<evidence type="ECO:0000313" key="6">
    <source>
        <dbReference type="EMBL" id="MBL1089850.1"/>
    </source>
</evidence>
<dbReference type="PROSITE" id="PS50975">
    <property type="entry name" value="ATP_GRASP"/>
    <property type="match status" value="1"/>
</dbReference>
<dbReference type="RefSeq" id="WP_201802702.1">
    <property type="nucleotide sequence ID" value="NZ_JAERRI010000005.1"/>
</dbReference>
<dbReference type="InterPro" id="IPR052032">
    <property type="entry name" value="ATP-dep_AA_Ligase"/>
</dbReference>
<name>A0ABS1MQ01_9ACTN</name>
<dbReference type="Gene3D" id="3.30.470.20">
    <property type="entry name" value="ATP-grasp fold, B domain"/>
    <property type="match status" value="1"/>
</dbReference>
<accession>A0ABS1MQ01</accession>
<protein>
    <submittedName>
        <fullName evidence="6">ATP-grasp domain-containing protein</fullName>
    </submittedName>
</protein>
<dbReference type="Pfam" id="PF18130">
    <property type="entry name" value="ATPgrasp_N"/>
    <property type="match status" value="1"/>
</dbReference>
<keyword evidence="2 4" id="KW-0547">Nucleotide-binding</keyword>
<keyword evidence="7" id="KW-1185">Reference proteome</keyword>
<keyword evidence="3 4" id="KW-0067">ATP-binding</keyword>
<dbReference type="PANTHER" id="PTHR43585:SF2">
    <property type="entry name" value="ATP-GRASP ENZYME FSQD"/>
    <property type="match status" value="1"/>
</dbReference>
<dbReference type="InterPro" id="IPR041472">
    <property type="entry name" value="BL00235/CARNS1_N"/>
</dbReference>
<feature type="domain" description="ATP-grasp" evidence="5">
    <location>
        <begin position="116"/>
        <end position="319"/>
    </location>
</feature>
<evidence type="ECO:0000256" key="3">
    <source>
        <dbReference type="ARBA" id="ARBA00022840"/>
    </source>
</evidence>
<evidence type="ECO:0000256" key="4">
    <source>
        <dbReference type="PROSITE-ProRule" id="PRU00409"/>
    </source>
</evidence>
<keyword evidence="1" id="KW-0436">Ligase</keyword>
<dbReference type="Pfam" id="PF18603">
    <property type="entry name" value="LAL_C2"/>
    <property type="match status" value="1"/>
</dbReference>
<evidence type="ECO:0000256" key="1">
    <source>
        <dbReference type="ARBA" id="ARBA00022598"/>
    </source>
</evidence>
<evidence type="ECO:0000313" key="7">
    <source>
        <dbReference type="Proteomes" id="UP000629371"/>
    </source>
</evidence>
<proteinExistence type="predicted"/>
<reference evidence="6 7" key="1">
    <citation type="submission" date="2021-01" db="EMBL/GenBank/DDBJ databases">
        <title>WGS of actinomycetes isolated from Thailand.</title>
        <authorList>
            <person name="Thawai C."/>
        </authorList>
    </citation>
    <scope>NUCLEOTIDE SEQUENCE [LARGE SCALE GENOMIC DNA]</scope>
    <source>
        <strain evidence="6 7">CH9-7</strain>
    </source>
</reference>
<sequence>MKKVLLIEPDVAAGEDLLTAAAGLGLAAYAATHEDVYARYRPELTARIAAPVFTDFTDPAAARAQLAAFCRAHGVAAVVPCWEFLTPLATRLAADLGLPGHRPELADAGRNKHLMAEAFAARGVPAPRTVAAPDAAALARRIADAGLTFPLVVKPAENAASIGVSVVRSAAGLPAAARLARSETHKPSHGIALDRTLLAQEYVPGAEFSVETILAGGEPHHLAVTEKFTTGGTRRAELGHTVPAELPGDVRAAVLTAATAACTALGLRHGVAHTEVKVDPRGRPYVLEVGARPPGDHIMTLVEEALGIDMARACLQAALGERPDVTPRRAAAAAIRFLTAPEAGTLRWVSALPRGGHIVATALTKLPGDQVGGPHDNLGRIGRIMLRADTATEVDKAAAAALESVTVELATRW</sequence>
<dbReference type="Gene3D" id="3.40.50.20">
    <property type="match status" value="1"/>
</dbReference>
<evidence type="ECO:0000256" key="2">
    <source>
        <dbReference type="ARBA" id="ARBA00022741"/>
    </source>
</evidence>
<dbReference type="Proteomes" id="UP000629371">
    <property type="component" value="Unassembled WGS sequence"/>
</dbReference>
<gene>
    <name evidence="6" type="ORF">JK360_10630</name>
</gene>
<dbReference type="InterPro" id="IPR011761">
    <property type="entry name" value="ATP-grasp"/>
</dbReference>
<comment type="caution">
    <text evidence="6">The sequence shown here is derived from an EMBL/GenBank/DDBJ whole genome shotgun (WGS) entry which is preliminary data.</text>
</comment>
<dbReference type="PANTHER" id="PTHR43585">
    <property type="entry name" value="FUMIPYRROLE BIOSYNTHESIS PROTEIN C"/>
    <property type="match status" value="1"/>
</dbReference>
<dbReference type="Pfam" id="PF13535">
    <property type="entry name" value="ATP-grasp_4"/>
    <property type="match status" value="1"/>
</dbReference>
<dbReference type="SUPFAM" id="SSF56059">
    <property type="entry name" value="Glutathione synthetase ATP-binding domain-like"/>
    <property type="match status" value="1"/>
</dbReference>
<organism evidence="6 7">
    <name type="scientific">Streptomyces siderophoricus</name>
    <dbReference type="NCBI Taxonomy" id="2802281"/>
    <lineage>
        <taxon>Bacteria</taxon>
        <taxon>Bacillati</taxon>
        <taxon>Actinomycetota</taxon>
        <taxon>Actinomycetes</taxon>
        <taxon>Kitasatosporales</taxon>
        <taxon>Streptomycetaceae</taxon>
        <taxon>Streptomyces</taxon>
    </lineage>
</organism>